<accession>A0A6G9Y002</accession>
<protein>
    <submittedName>
        <fullName evidence="2">AAA family ATPase</fullName>
    </submittedName>
</protein>
<dbReference type="Proteomes" id="UP000501705">
    <property type="component" value="Chromosome"/>
</dbReference>
<dbReference type="InterPro" id="IPR027417">
    <property type="entry name" value="P-loop_NTPase"/>
</dbReference>
<evidence type="ECO:0000259" key="1">
    <source>
        <dbReference type="Pfam" id="PF13401"/>
    </source>
</evidence>
<dbReference type="GO" id="GO:0016887">
    <property type="term" value="F:ATP hydrolysis activity"/>
    <property type="evidence" value="ECO:0007669"/>
    <property type="project" value="InterPro"/>
</dbReference>
<name>A0A6G9Y002_NOCBR</name>
<dbReference type="SUPFAM" id="SSF52540">
    <property type="entry name" value="P-loop containing nucleoside triphosphate hydrolases"/>
    <property type="match status" value="1"/>
</dbReference>
<dbReference type="AlphaFoldDB" id="A0A6G9Y002"/>
<organism evidence="2 3">
    <name type="scientific">Nocardia brasiliensis</name>
    <dbReference type="NCBI Taxonomy" id="37326"/>
    <lineage>
        <taxon>Bacteria</taxon>
        <taxon>Bacillati</taxon>
        <taxon>Actinomycetota</taxon>
        <taxon>Actinomycetes</taxon>
        <taxon>Mycobacteriales</taxon>
        <taxon>Nocardiaceae</taxon>
        <taxon>Nocardia</taxon>
    </lineage>
</organism>
<sequence>MPVAEDTQVFTAKVATLANIFKPGAPTDDQRLFRGRRSQLVRLLGVTGAPGQHAIIFGERGVGKTSLSYMVRDAFDGQAPDATVCVRLACSADDDFSSLWQKLHGRLTLELEKSSKDGARQLVGETLDEALLDRVEDILLDAPTPETVGRCLSLIADRVRLLVIVDEFDRMNVFSEGAKFADLIKQISDDIVPCTLILVGVADNVSDLIAGHASIDRCLIPVPMPRMTHAELNEIVQEGFSAYGERSGSHLAVTEEAASAIASLSQGFPYFTHLLASAVGREAISASREEIEFPDVFDALMVAKDEAEPSIREAYYHATVAARSDATFEKTLVACAMTGPDRMGYFTATDVRAPLSRILGVPRKNSDFNSHLKRFSTGQPMVLDVKTVRNTPRYRFSNPLMKPYALLVGLSNGILPRDMLRKIE</sequence>
<feature type="domain" description="ORC1/DEAH AAA+ ATPase" evidence="1">
    <location>
        <begin position="52"/>
        <end position="202"/>
    </location>
</feature>
<dbReference type="InterPro" id="IPR049945">
    <property type="entry name" value="AAA_22"/>
</dbReference>
<dbReference type="EMBL" id="CP046171">
    <property type="protein sequence ID" value="QIS06440.1"/>
    <property type="molecule type" value="Genomic_DNA"/>
</dbReference>
<proteinExistence type="predicted"/>
<reference evidence="2 3" key="1">
    <citation type="journal article" date="2019" name="ACS Chem. Biol.">
        <title>Identification and Mobilization of a Cryptic Antibiotic Biosynthesis Gene Locus from a Human-Pathogenic Nocardia Isolate.</title>
        <authorList>
            <person name="Herisse M."/>
            <person name="Ishida K."/>
            <person name="Porter J.L."/>
            <person name="Howden B."/>
            <person name="Hertweck C."/>
            <person name="Stinear T.P."/>
            <person name="Pidot S.J."/>
        </authorList>
    </citation>
    <scope>NUCLEOTIDE SEQUENCE [LARGE SCALE GENOMIC DNA]</scope>
    <source>
        <strain evidence="2 3">AUSMDU00024985</strain>
    </source>
</reference>
<evidence type="ECO:0000313" key="3">
    <source>
        <dbReference type="Proteomes" id="UP000501705"/>
    </source>
</evidence>
<dbReference type="Pfam" id="PF13401">
    <property type="entry name" value="AAA_22"/>
    <property type="match status" value="1"/>
</dbReference>
<gene>
    <name evidence="2" type="ORF">F5X71_32740</name>
</gene>
<dbReference type="Gene3D" id="3.40.50.300">
    <property type="entry name" value="P-loop containing nucleotide triphosphate hydrolases"/>
    <property type="match status" value="1"/>
</dbReference>
<evidence type="ECO:0000313" key="2">
    <source>
        <dbReference type="EMBL" id="QIS06440.1"/>
    </source>
</evidence>